<protein>
    <submittedName>
        <fullName evidence="1">Uncharacterized protein</fullName>
    </submittedName>
</protein>
<dbReference type="AlphaFoldDB" id="A0A4R6RQI5"/>
<sequence>MEKIKYYPANDLACGYNLSKIDKIINKFNDCENFDEDNINDMLELYNLKKYLDNEIYLSDWSDDDIKYYKNKINKYFGVVAKFFKSIDTNNFIDLYNNVQRNYKEDFWTLVDKFEIYINIDEDKFKEFIENHNVDLYELLRHKKITEYFGQIIREYMIKNYYSSAELLLNKYEMKHLSEKKPLYLPKELINEDKEKIISKYIDDEDSNINYLRLIANIQSNKDKIELSPKILLKAKKKAEHLEKKYFTDNTGFPIETTVIFSDKQKEAFNIKIEELSITAKYSTNWIKENSDYATLLNNFIHLFEFVDYQMRCTLVNKLNEMGVMERTLKTTSINDYVYGLGFIQKNALSLLQIKSYYNELFSMGIRLEEIIEWFFEEYLAKEFNASNFKINMPSAESTILEKCTNIMPAIESVLKQFILFVEDREINFELLEIRSEHLVYENIPSLIERKYVYGIGKEYNNVTFLIFSDQSSLAYVEKVKKSYRNFYELIYNENLKIKDYPDYSNPKINWLIDNDYILIDEHDYIKFNNKFLIMILKDLYYNEVISYWKYPKQGREIMDELEIRNVIEFESSLFSRPEQAYINYFLNKSQFNNGLDLRNKYSHTQPNIDDEDIHTQNYMMFLRFIILTVIKINDDFCTYDLISE</sequence>
<organism evidence="1 2">
    <name type="scientific">Halanaerobium saccharolyticum</name>
    <dbReference type="NCBI Taxonomy" id="43595"/>
    <lineage>
        <taxon>Bacteria</taxon>
        <taxon>Bacillati</taxon>
        <taxon>Bacillota</taxon>
        <taxon>Clostridia</taxon>
        <taxon>Halanaerobiales</taxon>
        <taxon>Halanaerobiaceae</taxon>
        <taxon>Halanaerobium</taxon>
    </lineage>
</organism>
<comment type="caution">
    <text evidence="1">The sequence shown here is derived from an EMBL/GenBank/DDBJ whole genome shotgun (WGS) entry which is preliminary data.</text>
</comment>
<gene>
    <name evidence="1" type="ORF">C7957_1283</name>
</gene>
<evidence type="ECO:0000313" key="2">
    <source>
        <dbReference type="Proteomes" id="UP000295176"/>
    </source>
</evidence>
<reference evidence="1 2" key="1">
    <citation type="submission" date="2019-03" db="EMBL/GenBank/DDBJ databases">
        <title>Subsurface microbial communities from deep shales in Ohio and West Virginia, USA.</title>
        <authorList>
            <person name="Wrighton K."/>
        </authorList>
    </citation>
    <scope>NUCLEOTIDE SEQUENCE [LARGE SCALE GENOMIC DNA]</scope>
    <source>
        <strain evidence="1 2">MSL 7</strain>
    </source>
</reference>
<evidence type="ECO:0000313" key="1">
    <source>
        <dbReference type="EMBL" id="TDP88914.1"/>
    </source>
</evidence>
<name>A0A4R6RQI5_9FIRM</name>
<accession>A0A4R6RQI5</accession>
<dbReference type="EMBL" id="SNXX01000028">
    <property type="protein sequence ID" value="TDP88914.1"/>
    <property type="molecule type" value="Genomic_DNA"/>
</dbReference>
<dbReference type="RefSeq" id="WP_208109007.1">
    <property type="nucleotide sequence ID" value="NZ_SNXX01000028.1"/>
</dbReference>
<dbReference type="Proteomes" id="UP000295176">
    <property type="component" value="Unassembled WGS sequence"/>
</dbReference>
<proteinExistence type="predicted"/>